<dbReference type="RefSeq" id="WP_376844612.1">
    <property type="nucleotide sequence ID" value="NZ_JBHSFW010000001.1"/>
</dbReference>
<proteinExistence type="inferred from homology"/>
<gene>
    <name evidence="5" type="ORF">ACFO4N_02385</name>
</gene>
<protein>
    <submittedName>
        <fullName evidence="5">S66 peptidase family protein</fullName>
        <ecNumber evidence="5">3.4.-.-</ecNumber>
    </submittedName>
</protein>
<reference evidence="6" key="1">
    <citation type="journal article" date="2019" name="Int. J. Syst. Evol. Microbiol.">
        <title>The Global Catalogue of Microorganisms (GCM) 10K type strain sequencing project: providing services to taxonomists for standard genome sequencing and annotation.</title>
        <authorList>
            <consortium name="The Broad Institute Genomics Platform"/>
            <consortium name="The Broad Institute Genome Sequencing Center for Infectious Disease"/>
            <person name="Wu L."/>
            <person name="Ma J."/>
        </authorList>
    </citation>
    <scope>NUCLEOTIDE SEQUENCE [LARGE SCALE GENOMIC DNA]</scope>
    <source>
        <strain evidence="6">CGMCC 1.16306</strain>
    </source>
</reference>
<dbReference type="PIRSF" id="PIRSF028757">
    <property type="entry name" value="LD-carboxypeptidase"/>
    <property type="match status" value="1"/>
</dbReference>
<keyword evidence="2 5" id="KW-0378">Hydrolase</keyword>
<keyword evidence="6" id="KW-1185">Reference proteome</keyword>
<dbReference type="GO" id="GO:0016787">
    <property type="term" value="F:hydrolase activity"/>
    <property type="evidence" value="ECO:0007669"/>
    <property type="project" value="UniProtKB-KW"/>
</dbReference>
<accession>A0ABV9GLM5</accession>
<dbReference type="Pfam" id="PF17676">
    <property type="entry name" value="Peptidase_S66C"/>
    <property type="match status" value="1"/>
</dbReference>
<dbReference type="InterPro" id="IPR040921">
    <property type="entry name" value="Peptidase_S66C"/>
</dbReference>
<dbReference type="InterPro" id="IPR027461">
    <property type="entry name" value="Carboxypeptidase_A_C_sf"/>
</dbReference>
<comment type="similarity">
    <text evidence="1">Belongs to the peptidase S66 family.</text>
</comment>
<dbReference type="InterPro" id="IPR003507">
    <property type="entry name" value="S66_fam"/>
</dbReference>
<dbReference type="Gene3D" id="3.40.50.10740">
    <property type="entry name" value="Class I glutamine amidotransferase-like"/>
    <property type="match status" value="1"/>
</dbReference>
<evidence type="ECO:0000313" key="5">
    <source>
        <dbReference type="EMBL" id="MFC4617575.1"/>
    </source>
</evidence>
<evidence type="ECO:0000256" key="1">
    <source>
        <dbReference type="ARBA" id="ARBA00010233"/>
    </source>
</evidence>
<dbReference type="Gene3D" id="3.50.30.60">
    <property type="entry name" value="LD-carboxypeptidase A C-terminal domain-like"/>
    <property type="match status" value="1"/>
</dbReference>
<dbReference type="InterPro" id="IPR040449">
    <property type="entry name" value="Peptidase_S66_N"/>
</dbReference>
<evidence type="ECO:0000313" key="6">
    <source>
        <dbReference type="Proteomes" id="UP001596022"/>
    </source>
</evidence>
<dbReference type="Proteomes" id="UP001596022">
    <property type="component" value="Unassembled WGS sequence"/>
</dbReference>
<dbReference type="SUPFAM" id="SSF141986">
    <property type="entry name" value="LD-carboxypeptidase A C-terminal domain-like"/>
    <property type="match status" value="1"/>
</dbReference>
<dbReference type="Pfam" id="PF02016">
    <property type="entry name" value="Peptidase_S66"/>
    <property type="match status" value="1"/>
</dbReference>
<name>A0ABV9GLM5_9BACL</name>
<evidence type="ECO:0000259" key="4">
    <source>
        <dbReference type="Pfam" id="PF17676"/>
    </source>
</evidence>
<dbReference type="SUPFAM" id="SSF52317">
    <property type="entry name" value="Class I glutamine amidotransferase-like"/>
    <property type="match status" value="1"/>
</dbReference>
<comment type="caution">
    <text evidence="5">The sequence shown here is derived from an EMBL/GenBank/DDBJ whole genome shotgun (WGS) entry which is preliminary data.</text>
</comment>
<dbReference type="InterPro" id="IPR029062">
    <property type="entry name" value="Class_I_gatase-like"/>
</dbReference>
<organism evidence="5 6">
    <name type="scientific">Camelliibacillus cellulosilyticus</name>
    <dbReference type="NCBI Taxonomy" id="2174486"/>
    <lineage>
        <taxon>Bacteria</taxon>
        <taxon>Bacillati</taxon>
        <taxon>Bacillota</taxon>
        <taxon>Bacilli</taxon>
        <taxon>Bacillales</taxon>
        <taxon>Sporolactobacillaceae</taxon>
        <taxon>Camelliibacillus</taxon>
    </lineage>
</organism>
<dbReference type="EMBL" id="JBHSFW010000001">
    <property type="protein sequence ID" value="MFC4617575.1"/>
    <property type="molecule type" value="Genomic_DNA"/>
</dbReference>
<evidence type="ECO:0000259" key="3">
    <source>
        <dbReference type="Pfam" id="PF02016"/>
    </source>
</evidence>
<dbReference type="EC" id="3.4.-.-" evidence="5"/>
<dbReference type="PANTHER" id="PTHR30237:SF5">
    <property type="entry name" value="CARBOXYPEPTIDASE VC_A0337-RELATED"/>
    <property type="match status" value="1"/>
</dbReference>
<sequence length="329" mass="37186">MILKPGDTIGYFSPSTPITAHCPKRLKRATTFLEGKGFKIKPGKLTGNSDYYRSGSIKDRAEELNDLIRDPEVKCIMSTIGGSNANALLPYIDYNAFKQHPKIVIGYSDVTAILFALYAKTGIRTYYGPAFVSSFGEWEPFNEWTFAVYRDLLMAETNTPYTYQMPPFWTDEYINWEEQDRSKEQKVNQWVTVKSGRASGRLIAGNLNTMKGFWGSEYMPEIHEGDILMIEDAAKTASIVEKNFAMLKANRVFEKVGGLILGKHEHFDDQGTGRRPYEILEEILGDYDFPLLAEFDSAHTHPMLTMPIGASVELDATNKKITLLSEKDL</sequence>
<feature type="domain" description="LD-carboxypeptidase C-terminal" evidence="4">
    <location>
        <begin position="199"/>
        <end position="314"/>
    </location>
</feature>
<dbReference type="CDD" id="cd07062">
    <property type="entry name" value="Peptidase_S66_mccF_like"/>
    <property type="match status" value="1"/>
</dbReference>
<dbReference type="PANTHER" id="PTHR30237">
    <property type="entry name" value="MURAMOYLTETRAPEPTIDE CARBOXYPEPTIDASE"/>
    <property type="match status" value="1"/>
</dbReference>
<dbReference type="InterPro" id="IPR027478">
    <property type="entry name" value="LdcA_N"/>
</dbReference>
<feature type="domain" description="LD-carboxypeptidase N-terminal" evidence="3">
    <location>
        <begin position="9"/>
        <end position="128"/>
    </location>
</feature>
<evidence type="ECO:0000256" key="2">
    <source>
        <dbReference type="ARBA" id="ARBA00022801"/>
    </source>
</evidence>